<evidence type="ECO:0000313" key="1">
    <source>
        <dbReference type="EMBL" id="KAF7469511.1"/>
    </source>
</evidence>
<protein>
    <submittedName>
        <fullName evidence="2">Uncharacterized protein</fullName>
    </submittedName>
</protein>
<reference evidence="2" key="1">
    <citation type="submission" date="2019-04" db="EMBL/GenBank/DDBJ databases">
        <authorList>
            <person name="Alioto T."/>
            <person name="Alioto T."/>
        </authorList>
    </citation>
    <scope>NUCLEOTIDE SEQUENCE [LARGE SCALE GENOMIC DNA]</scope>
</reference>
<accession>A0A5E4ALH8</accession>
<proteinExistence type="predicted"/>
<sequence length="105" mass="10953">MEDEVESHGPALMPQQQCGVGAALGHGCHSLHMLTVVLFSPYPSSPLNGTKTHKPSGLADGFSILLASRLLTQHLLACEFPSLGNSGDLLLLLEAGKGTSCSRSL</sequence>
<dbReference type="Proteomes" id="UP000662637">
    <property type="component" value="Unassembled WGS sequence"/>
</dbReference>
<organism evidence="2">
    <name type="scientific">Marmota monax</name>
    <name type="common">Woodchuck</name>
    <dbReference type="NCBI Taxonomy" id="9995"/>
    <lineage>
        <taxon>Eukaryota</taxon>
        <taxon>Metazoa</taxon>
        <taxon>Chordata</taxon>
        <taxon>Craniata</taxon>
        <taxon>Vertebrata</taxon>
        <taxon>Euteleostomi</taxon>
        <taxon>Mammalia</taxon>
        <taxon>Eutheria</taxon>
        <taxon>Euarchontoglires</taxon>
        <taxon>Glires</taxon>
        <taxon>Rodentia</taxon>
        <taxon>Sciuromorpha</taxon>
        <taxon>Sciuridae</taxon>
        <taxon>Xerinae</taxon>
        <taxon>Marmotini</taxon>
        <taxon>Marmota</taxon>
    </lineage>
</organism>
<dbReference type="EMBL" id="WJEC01007645">
    <property type="protein sequence ID" value="KAF7469511.1"/>
    <property type="molecule type" value="Genomic_DNA"/>
</dbReference>
<gene>
    <name evidence="1" type="ORF">GHT09_019277</name>
    <name evidence="2" type="ORF">MONAX_5E002457</name>
</gene>
<evidence type="ECO:0000313" key="2">
    <source>
        <dbReference type="EMBL" id="VTJ58065.1"/>
    </source>
</evidence>
<reference evidence="1" key="2">
    <citation type="submission" date="2020-08" db="EMBL/GenBank/DDBJ databases">
        <authorList>
            <person name="Shumante A."/>
            <person name="Zimin A.V."/>
            <person name="Puiu D."/>
            <person name="Salzberg S.L."/>
        </authorList>
    </citation>
    <scope>NUCLEOTIDE SEQUENCE</scope>
    <source>
        <strain evidence="1">WC2-LM</strain>
        <tissue evidence="1">Liver</tissue>
    </source>
</reference>
<dbReference type="EMBL" id="CABDUW010000091">
    <property type="protein sequence ID" value="VTJ58065.1"/>
    <property type="molecule type" value="Genomic_DNA"/>
</dbReference>
<name>A0A5E4ALH8_MARMO</name>
<dbReference type="AlphaFoldDB" id="A0A5E4ALH8"/>